<dbReference type="SMART" id="SM00382">
    <property type="entry name" value="AAA"/>
    <property type="match status" value="2"/>
</dbReference>
<feature type="domain" description="ABC transporter" evidence="10">
    <location>
        <begin position="325"/>
        <end position="564"/>
    </location>
</feature>
<dbReference type="AlphaFoldDB" id="A0A2K8N407"/>
<dbReference type="KEGG" id="kyr:CVV65_03640"/>
<keyword evidence="7" id="KW-1278">Translocase</keyword>
<feature type="region of interest" description="Disordered" evidence="9">
    <location>
        <begin position="1"/>
        <end position="20"/>
    </location>
</feature>
<comment type="similarity">
    <text evidence="2">Belongs to the ABC transporter superfamily.</text>
</comment>
<evidence type="ECO:0000256" key="2">
    <source>
        <dbReference type="ARBA" id="ARBA00005417"/>
    </source>
</evidence>
<evidence type="ECO:0000256" key="6">
    <source>
        <dbReference type="ARBA" id="ARBA00022840"/>
    </source>
</evidence>
<evidence type="ECO:0000256" key="1">
    <source>
        <dbReference type="ARBA" id="ARBA00004202"/>
    </source>
</evidence>
<keyword evidence="3" id="KW-0813">Transport</keyword>
<dbReference type="SUPFAM" id="SSF52540">
    <property type="entry name" value="P-loop containing nucleoside triphosphate hydrolases"/>
    <property type="match status" value="2"/>
</dbReference>
<dbReference type="GO" id="GO:0016887">
    <property type="term" value="F:ATP hydrolysis activity"/>
    <property type="evidence" value="ECO:0007669"/>
    <property type="project" value="InterPro"/>
</dbReference>
<dbReference type="GO" id="GO:0043190">
    <property type="term" value="C:ATP-binding cassette (ABC) transporter complex"/>
    <property type="evidence" value="ECO:0007669"/>
    <property type="project" value="TreeGrafter"/>
</dbReference>
<dbReference type="PANTHER" id="PTHR43553">
    <property type="entry name" value="HEAVY METAL TRANSPORTER"/>
    <property type="match status" value="1"/>
</dbReference>
<name>A0A2K8N407_9BACL</name>
<feature type="domain" description="ABC transporter" evidence="10">
    <location>
        <begin position="34"/>
        <end position="262"/>
    </location>
</feature>
<evidence type="ECO:0000256" key="5">
    <source>
        <dbReference type="ARBA" id="ARBA00022741"/>
    </source>
</evidence>
<dbReference type="InterPro" id="IPR027417">
    <property type="entry name" value="P-loop_NTPase"/>
</dbReference>
<dbReference type="CDD" id="cd03225">
    <property type="entry name" value="ABC_cobalt_CbiO_domain1"/>
    <property type="match status" value="2"/>
</dbReference>
<dbReference type="InterPro" id="IPR003593">
    <property type="entry name" value="AAA+_ATPase"/>
</dbReference>
<organism evidence="11 12">
    <name type="scientific">Kyrpidia spormannii</name>
    <dbReference type="NCBI Taxonomy" id="2055160"/>
    <lineage>
        <taxon>Bacteria</taxon>
        <taxon>Bacillati</taxon>
        <taxon>Bacillota</taxon>
        <taxon>Bacilli</taxon>
        <taxon>Bacillales</taxon>
        <taxon>Alicyclobacillaceae</taxon>
        <taxon>Kyrpidia</taxon>
    </lineage>
</organism>
<protein>
    <recommendedName>
        <fullName evidence="10">ABC transporter domain-containing protein</fullName>
    </recommendedName>
</protein>
<dbReference type="PANTHER" id="PTHR43553:SF24">
    <property type="entry name" value="ENERGY-COUPLING FACTOR TRANSPORTER ATP-BINDING PROTEIN ECFA1"/>
    <property type="match status" value="1"/>
</dbReference>
<dbReference type="InterPro" id="IPR050095">
    <property type="entry name" value="ECF_ABC_transporter_ATP-bd"/>
</dbReference>
<evidence type="ECO:0000256" key="3">
    <source>
        <dbReference type="ARBA" id="ARBA00022448"/>
    </source>
</evidence>
<comment type="subcellular location">
    <subcellularLocation>
        <location evidence="1">Cell membrane</location>
        <topology evidence="1">Peripheral membrane protein</topology>
    </subcellularLocation>
</comment>
<feature type="region of interest" description="Disordered" evidence="9">
    <location>
        <begin position="276"/>
        <end position="297"/>
    </location>
</feature>
<gene>
    <name evidence="11" type="ORF">CVV65_03640</name>
</gene>
<evidence type="ECO:0000259" key="10">
    <source>
        <dbReference type="PROSITE" id="PS50893"/>
    </source>
</evidence>
<dbReference type="InterPro" id="IPR003439">
    <property type="entry name" value="ABC_transporter-like_ATP-bd"/>
</dbReference>
<evidence type="ECO:0000256" key="8">
    <source>
        <dbReference type="ARBA" id="ARBA00023136"/>
    </source>
</evidence>
<dbReference type="InterPro" id="IPR015856">
    <property type="entry name" value="ABC_transpr_CbiO/EcfA_su"/>
</dbReference>
<keyword evidence="5" id="KW-0547">Nucleotide-binding</keyword>
<evidence type="ECO:0000256" key="9">
    <source>
        <dbReference type="SAM" id="MobiDB-lite"/>
    </source>
</evidence>
<keyword evidence="6" id="KW-0067">ATP-binding</keyword>
<evidence type="ECO:0000256" key="7">
    <source>
        <dbReference type="ARBA" id="ARBA00022967"/>
    </source>
</evidence>
<evidence type="ECO:0000313" key="11">
    <source>
        <dbReference type="EMBL" id="ATY84156.1"/>
    </source>
</evidence>
<dbReference type="GO" id="GO:0005524">
    <property type="term" value="F:ATP binding"/>
    <property type="evidence" value="ECO:0007669"/>
    <property type="project" value="UniProtKB-KW"/>
</dbReference>
<proteinExistence type="inferred from homology"/>
<dbReference type="PROSITE" id="PS50893">
    <property type="entry name" value="ABC_TRANSPORTER_2"/>
    <property type="match status" value="2"/>
</dbReference>
<evidence type="ECO:0000313" key="12">
    <source>
        <dbReference type="Proteomes" id="UP000231932"/>
    </source>
</evidence>
<keyword evidence="4" id="KW-1003">Cell membrane</keyword>
<keyword evidence="8" id="KW-0472">Membrane</keyword>
<dbReference type="EMBL" id="CP024955">
    <property type="protein sequence ID" value="ATY84156.1"/>
    <property type="molecule type" value="Genomic_DNA"/>
</dbReference>
<dbReference type="Gene3D" id="3.40.50.300">
    <property type="entry name" value="P-loop containing nucleotide triphosphate hydrolases"/>
    <property type="match status" value="2"/>
</dbReference>
<reference evidence="12" key="1">
    <citation type="submission" date="2017-11" db="EMBL/GenBank/DDBJ databases">
        <title>Complete Genome Sequence of Kyrpidia sp. Strain EA-1, a thermophilic, hydrogen-oxidizing Bacterium, isolated from the Azores.</title>
        <authorList>
            <person name="Reiner J.E."/>
            <person name="Lapp C.J."/>
            <person name="Bunk B."/>
            <person name="Gescher J."/>
        </authorList>
    </citation>
    <scope>NUCLEOTIDE SEQUENCE [LARGE SCALE GENOMIC DNA]</scope>
    <source>
        <strain evidence="12">EA-1</strain>
    </source>
</reference>
<keyword evidence="12" id="KW-1185">Reference proteome</keyword>
<accession>A0A2K8N407</accession>
<dbReference type="Proteomes" id="UP000231932">
    <property type="component" value="Chromosome"/>
</dbReference>
<dbReference type="GO" id="GO:0042626">
    <property type="term" value="F:ATPase-coupled transmembrane transporter activity"/>
    <property type="evidence" value="ECO:0007669"/>
    <property type="project" value="TreeGrafter"/>
</dbReference>
<dbReference type="Pfam" id="PF00005">
    <property type="entry name" value="ABC_tran"/>
    <property type="match status" value="2"/>
</dbReference>
<evidence type="ECO:0000256" key="4">
    <source>
        <dbReference type="ARBA" id="ARBA00022475"/>
    </source>
</evidence>
<sequence>MLVDTSARRPGIPQGIPGHRRGLSREDFDTMLALNCATIGWDDGGYHAPVLENVDFQAPRGTWTCVIGRNGSGKSTLLLALAGLLPVTPGGLTVDGQPLEQVNSAARLVLGRGSHQIVGSTPAEDIAWGLQLQRLAPDAIRRRTAGALEAFNLVDIAEQPIHLLSGGQLQRVALAGAWAMKPGWILADEPTSMLDPDHQERVLDLLATLRDGGVGIVHTTHSLEEMERADRVWLVDGGRVIPLGTPEEAREAWERIAEAGFPKPWKWKVMENMTVPPRAEEDSRRPKPAGPDPGVHPGAAAGQVSWIFLAGVLQGVNSGKPGPDPRPQDAEPIATLTDVVVEGRLQLERCELYPGITALLGPSGAGKTTLLALLGGLLQPNSGNFHMREGDPYRARRALTQLRQNAAMALQFPEQQLFAPTVYEDMAYALRRRGLRAEEVDKRVRTTASDLGLTHLLERSPFTLSFGEQRRVALGGILALNPRILLLDEPFAGIDSAGRTALAGLLKNWAKRTGGALVVASHHIEELLDVADRWWLLEGGRLTAAGSLSAVARAASSGGDHPIAAAKLRVAARWSSRV</sequence>
<dbReference type="PROSITE" id="PS00211">
    <property type="entry name" value="ABC_TRANSPORTER_1"/>
    <property type="match status" value="2"/>
</dbReference>
<dbReference type="InterPro" id="IPR017871">
    <property type="entry name" value="ABC_transporter-like_CS"/>
</dbReference>